<dbReference type="RefSeq" id="WP_226750329.1">
    <property type="nucleotide sequence ID" value="NZ_JAEINI020000002.1"/>
</dbReference>
<reference evidence="1 2" key="1">
    <citation type="submission" date="2021-10" db="EMBL/GenBank/DDBJ databases">
        <title>Alishewanella koreense sp. nov. isolated from seawater of southwestern coast in South Korea and the proposal for the reclassification of Rheinheimera perlucida and Rheinheimera tuosuensis as Arsukibacterium perlucida and Arsukibacterium tuosuensis.</title>
        <authorList>
            <person name="Kim K.H."/>
            <person name="Ruan W."/>
            <person name="Kim K.R."/>
            <person name="Baek J.H."/>
            <person name="Jeon C.O."/>
        </authorList>
    </citation>
    <scope>NUCLEOTIDE SEQUENCE [LARGE SCALE GENOMIC DNA]</scope>
    <source>
        <strain evidence="1 2">16-MA</strain>
    </source>
</reference>
<organism evidence="1 2">
    <name type="scientific">Alishewanella maricola</name>
    <dbReference type="NCBI Taxonomy" id="2795740"/>
    <lineage>
        <taxon>Bacteria</taxon>
        <taxon>Pseudomonadati</taxon>
        <taxon>Pseudomonadota</taxon>
        <taxon>Gammaproteobacteria</taxon>
        <taxon>Alteromonadales</taxon>
        <taxon>Alteromonadaceae</taxon>
        <taxon>Alishewanella</taxon>
    </lineage>
</organism>
<protein>
    <submittedName>
        <fullName evidence="1">Uncharacterized protein</fullName>
    </submittedName>
</protein>
<sequence length="72" mass="8027">MQVKLSVGALAPHITEQLDNFGLMVDGADHYQHHLNAVTRLLLNNYLTPSQAEKIRGKIIKQVFANMQAKGE</sequence>
<keyword evidence="2" id="KW-1185">Reference proteome</keyword>
<dbReference type="Proteomes" id="UP000633814">
    <property type="component" value="Unassembled WGS sequence"/>
</dbReference>
<dbReference type="EMBL" id="JAEINI020000002">
    <property type="protein sequence ID" value="MCB5226243.1"/>
    <property type="molecule type" value="Genomic_DNA"/>
</dbReference>
<proteinExistence type="predicted"/>
<evidence type="ECO:0000313" key="1">
    <source>
        <dbReference type="EMBL" id="MCB5226243.1"/>
    </source>
</evidence>
<gene>
    <name evidence="1" type="ORF">JAO78_005375</name>
</gene>
<name>A0ABS8C245_9ALTE</name>
<accession>A0ABS8C245</accession>
<comment type="caution">
    <text evidence="1">The sequence shown here is derived from an EMBL/GenBank/DDBJ whole genome shotgun (WGS) entry which is preliminary data.</text>
</comment>
<evidence type="ECO:0000313" key="2">
    <source>
        <dbReference type="Proteomes" id="UP000633814"/>
    </source>
</evidence>